<evidence type="ECO:0000313" key="10">
    <source>
        <dbReference type="Proteomes" id="UP000324585"/>
    </source>
</evidence>
<keyword evidence="4" id="KW-0805">Transcription regulation</keyword>
<dbReference type="Pfam" id="PF09340">
    <property type="entry name" value="NuA4"/>
    <property type="match status" value="1"/>
</dbReference>
<protein>
    <submittedName>
        <fullName evidence="9">Chromatin modification-related protein MEAF6</fullName>
    </submittedName>
</protein>
<keyword evidence="5" id="KW-0175">Coiled coil</keyword>
<evidence type="ECO:0000313" key="9">
    <source>
        <dbReference type="EMBL" id="KAA8494086.1"/>
    </source>
</evidence>
<evidence type="ECO:0000256" key="3">
    <source>
        <dbReference type="ARBA" id="ARBA00022853"/>
    </source>
</evidence>
<dbReference type="GO" id="GO:0000123">
    <property type="term" value="C:histone acetyltransferase complex"/>
    <property type="evidence" value="ECO:0007669"/>
    <property type="project" value="InterPro"/>
</dbReference>
<dbReference type="AlphaFoldDB" id="A0A5J4YRY5"/>
<organism evidence="9 10">
    <name type="scientific">Porphyridium purpureum</name>
    <name type="common">Red alga</name>
    <name type="synonym">Porphyridium cruentum</name>
    <dbReference type="NCBI Taxonomy" id="35688"/>
    <lineage>
        <taxon>Eukaryota</taxon>
        <taxon>Rhodophyta</taxon>
        <taxon>Bangiophyceae</taxon>
        <taxon>Porphyridiales</taxon>
        <taxon>Porphyridiaceae</taxon>
        <taxon>Porphyridium</taxon>
    </lineage>
</organism>
<evidence type="ECO:0000256" key="1">
    <source>
        <dbReference type="ARBA" id="ARBA00004123"/>
    </source>
</evidence>
<keyword evidence="3" id="KW-0156">Chromatin regulator</keyword>
<evidence type="ECO:0000256" key="7">
    <source>
        <dbReference type="ARBA" id="ARBA00023242"/>
    </source>
</evidence>
<dbReference type="OrthoDB" id="440324at2759"/>
<feature type="region of interest" description="Disordered" evidence="8">
    <location>
        <begin position="165"/>
        <end position="187"/>
    </location>
</feature>
<gene>
    <name evidence="9" type="ORF">FVE85_4061</name>
</gene>
<comment type="similarity">
    <text evidence="2">Belongs to the EAF6 family.</text>
</comment>
<dbReference type="Proteomes" id="UP000324585">
    <property type="component" value="Unassembled WGS sequence"/>
</dbReference>
<evidence type="ECO:0000256" key="6">
    <source>
        <dbReference type="ARBA" id="ARBA00023163"/>
    </source>
</evidence>
<dbReference type="GO" id="GO:0005634">
    <property type="term" value="C:nucleus"/>
    <property type="evidence" value="ECO:0007669"/>
    <property type="project" value="UniProtKB-SubCell"/>
</dbReference>
<keyword evidence="7" id="KW-0539">Nucleus</keyword>
<keyword evidence="10" id="KW-1185">Reference proteome</keyword>
<evidence type="ECO:0000256" key="4">
    <source>
        <dbReference type="ARBA" id="ARBA00023015"/>
    </source>
</evidence>
<evidence type="ECO:0000256" key="8">
    <source>
        <dbReference type="SAM" id="MobiDB-lite"/>
    </source>
</evidence>
<accession>A0A5J4YRY5</accession>
<evidence type="ECO:0000256" key="5">
    <source>
        <dbReference type="ARBA" id="ARBA00023054"/>
    </source>
</evidence>
<feature type="compositionally biased region" description="Low complexity" evidence="8">
    <location>
        <begin position="228"/>
        <end position="239"/>
    </location>
</feature>
<dbReference type="InterPro" id="IPR015418">
    <property type="entry name" value="Eaf6"/>
</dbReference>
<feature type="region of interest" description="Disordered" evidence="8">
    <location>
        <begin position="228"/>
        <end position="272"/>
    </location>
</feature>
<evidence type="ECO:0000256" key="2">
    <source>
        <dbReference type="ARBA" id="ARBA00010916"/>
    </source>
</evidence>
<name>A0A5J4YRY5_PORPP</name>
<dbReference type="EMBL" id="VRMN01000005">
    <property type="protein sequence ID" value="KAA8494086.1"/>
    <property type="molecule type" value="Genomic_DNA"/>
</dbReference>
<keyword evidence="6" id="KW-0804">Transcription</keyword>
<comment type="caution">
    <text evidence="9">The sequence shown here is derived from an EMBL/GenBank/DDBJ whole genome shotgun (WGS) entry which is preliminary data.</text>
</comment>
<reference evidence="10" key="1">
    <citation type="journal article" date="2019" name="Nat. Commun.">
        <title>Expansion of phycobilisome linker gene families in mesophilic red algae.</title>
        <authorList>
            <person name="Lee J."/>
            <person name="Kim D."/>
            <person name="Bhattacharya D."/>
            <person name="Yoon H.S."/>
        </authorList>
    </citation>
    <scope>NUCLEOTIDE SEQUENCE [LARGE SCALE GENOMIC DNA]</scope>
    <source>
        <strain evidence="10">CCMP 1328</strain>
    </source>
</reference>
<feature type="compositionally biased region" description="Low complexity" evidence="8">
    <location>
        <begin position="172"/>
        <end position="186"/>
    </location>
</feature>
<dbReference type="GO" id="GO:0006325">
    <property type="term" value="P:chromatin organization"/>
    <property type="evidence" value="ECO:0007669"/>
    <property type="project" value="UniProtKB-KW"/>
</dbReference>
<proteinExistence type="inferred from homology"/>
<dbReference type="PANTHER" id="PTHR13476">
    <property type="entry name" value="CHROMATIN MODIFICATION-RELATED PROTEIN MEAF6"/>
    <property type="match status" value="1"/>
</dbReference>
<comment type="subcellular location">
    <subcellularLocation>
        <location evidence="1">Nucleus</location>
    </subcellularLocation>
</comment>
<sequence>MFQQYSTNTLIQTNYPQSVITPCGFRHQPSEFHPRGRPGWFAEQPVGSRLLHRLNWTSSLSDATSKCLLSDLDVVSLTIDLNVLCLSEFCASLDKRGRSRGKESAGRESSELAELQAVKKGRDELELRLRRQEQYIYDLETNYLETTALTGNVVRGWQGFANKSKQGGGAAGAASSSRKKSGNSVKRAQRIFSLSSATSPINETTEPSDTEVAFAAVGAGLSAAMASASGAAGATAAPSHHAVDSDDAAHVQPPKKKKKVAVGPAATPRKAR</sequence>